<evidence type="ECO:0000313" key="3">
    <source>
        <dbReference type="Proteomes" id="UP000435649"/>
    </source>
</evidence>
<dbReference type="AlphaFoldDB" id="A0A844G5Z2"/>
<organism evidence="2 3">
    <name type="scientific">Victivallis lenta</name>
    <dbReference type="NCBI Taxonomy" id="2606640"/>
    <lineage>
        <taxon>Bacteria</taxon>
        <taxon>Pseudomonadati</taxon>
        <taxon>Lentisphaerota</taxon>
        <taxon>Lentisphaeria</taxon>
        <taxon>Victivallales</taxon>
        <taxon>Victivallaceae</taxon>
        <taxon>Victivallis</taxon>
    </lineage>
</organism>
<dbReference type="Proteomes" id="UP000435649">
    <property type="component" value="Unassembled WGS sequence"/>
</dbReference>
<feature type="signal peptide" evidence="1">
    <location>
        <begin position="1"/>
        <end position="23"/>
    </location>
</feature>
<evidence type="ECO:0008006" key="4">
    <source>
        <dbReference type="Google" id="ProtNLM"/>
    </source>
</evidence>
<dbReference type="SUPFAM" id="SSF51445">
    <property type="entry name" value="(Trans)glycosidases"/>
    <property type="match status" value="1"/>
</dbReference>
<keyword evidence="1" id="KW-0732">Signal</keyword>
<accession>A0A844G5Z2</accession>
<dbReference type="PANTHER" id="PTHR12631:SF10">
    <property type="entry name" value="BETA-XYLOSIDASE-LIKE PROTEIN-RELATED"/>
    <property type="match status" value="1"/>
</dbReference>
<dbReference type="PANTHER" id="PTHR12631">
    <property type="entry name" value="ALPHA-L-IDURONIDASE"/>
    <property type="match status" value="1"/>
</dbReference>
<dbReference type="Gene3D" id="3.20.20.80">
    <property type="entry name" value="Glycosidases"/>
    <property type="match status" value="1"/>
</dbReference>
<feature type="chain" id="PRO_5032721698" description="Glycosyl hydrolase family 39" evidence="1">
    <location>
        <begin position="24"/>
        <end position="939"/>
    </location>
</feature>
<comment type="caution">
    <text evidence="2">The sequence shown here is derived from an EMBL/GenBank/DDBJ whole genome shotgun (WGS) entry which is preliminary data.</text>
</comment>
<reference evidence="2 3" key="1">
    <citation type="submission" date="2019-08" db="EMBL/GenBank/DDBJ databases">
        <title>In-depth cultivation of the pig gut microbiome towards novel bacterial diversity and tailored functional studies.</title>
        <authorList>
            <person name="Wylensek D."/>
            <person name="Hitch T.C.A."/>
            <person name="Clavel T."/>
        </authorList>
    </citation>
    <scope>NUCLEOTIDE SEQUENCE [LARGE SCALE GENOMIC DNA]</scope>
    <source>
        <strain evidence="2 3">BBE-744-WT-12</strain>
    </source>
</reference>
<gene>
    <name evidence="2" type="ORF">FYJ85_14815</name>
</gene>
<dbReference type="RefSeq" id="WP_154419363.1">
    <property type="nucleotide sequence ID" value="NZ_VUNS01000017.1"/>
</dbReference>
<protein>
    <recommendedName>
        <fullName evidence="4">Glycosyl hydrolase family 39</fullName>
    </recommendedName>
</protein>
<name>A0A844G5Z2_9BACT</name>
<proteinExistence type="predicted"/>
<dbReference type="InterPro" id="IPR017853">
    <property type="entry name" value="GH"/>
</dbReference>
<dbReference type="InterPro" id="IPR051923">
    <property type="entry name" value="Glycosyl_Hydrolase_39"/>
</dbReference>
<evidence type="ECO:0000256" key="1">
    <source>
        <dbReference type="SAM" id="SignalP"/>
    </source>
</evidence>
<keyword evidence="3" id="KW-1185">Reference proteome</keyword>
<sequence length="939" mass="103051">MSKMQKCLTGFLWAVLAVLTAGGAVPPEIERPPQPFLVELLAQERGRWKFESPVGQELAHPGRVGLYAAGAGIADRVGLLLENPEFPGDRSRAEWKEITPEPDGSGFLIREPNFSMRLRLQPGKDGEIPAELSEIRLGPAPAGRWNFTGLYLRVGGSYRSLELTGPNGSFKLQTGRVGSVFKAGEPVELIAVRRVPAPRRATLILRDYYSGAELSRRPVELTGRVVKLPAEPGRFGSFEAELLTADGCSAKLRLTRIPAPEKVAHEKSFMGINVFQQQHWYYSYQLPLFAAAGIRWVRPWLHWENTWKMQEPERGRFDTSALDAMLRRLALHDQKLEYIFYNCAPWLVPGRSTEMTPLDAEQMKLWEAYVGRIVRHCSPQVTDYEVWNEPDLLAGHNPAFSAGFYAKLTRRTAAAVRAANPAAKIHTLSHANVREWLEAAGDAGVAASTDVVTLHTYAPAEYFVRRELARQKLLDCGGFFGKPQYFNEIGAAGYDGCPEYSGAFPGTSEKRQAEQLVINYAQAMHFAGAEGKVFYFCSLDPRDSRDPSGRTWDSSIGLLYLGLQPKTAFASLAATAKLLDGRTCLGRVEVNDAVRYVAFSGGRAVVWSDVPGVSVKASELGCAPGEAIGVFDLFANPVASGRAEDMTIDLSRGPVFLTGSETPGRRAAAERNAWMAERGRVAAAERQVGRVRPVAMTRNSTAEAAFRIPAGSRVEVRVPEGFPAAVEEEAPDGLFRLKLRAGDSSGAGAIRCIVTLPDASLPAVVRTIPVMVDRTTLVEDGAFDNGSLDEYQLAGPEMFDPAEGAMRLNGPFDSRTHLHCRPPYRSDRPLHFSVRLRGRLSPGVKLSFNVAFFREGWLGTWSPAAHGENSIASEAFRGRSSAIPEELAEWTTVKAVLPAGILNAPEARAIFFLDIRGGRPGDAIWIDNLELYQEREAVK</sequence>
<dbReference type="EMBL" id="VUNS01000017">
    <property type="protein sequence ID" value="MST98312.1"/>
    <property type="molecule type" value="Genomic_DNA"/>
</dbReference>
<dbReference type="GO" id="GO:0004553">
    <property type="term" value="F:hydrolase activity, hydrolyzing O-glycosyl compounds"/>
    <property type="evidence" value="ECO:0007669"/>
    <property type="project" value="TreeGrafter"/>
</dbReference>
<evidence type="ECO:0000313" key="2">
    <source>
        <dbReference type="EMBL" id="MST98312.1"/>
    </source>
</evidence>